<dbReference type="EMBL" id="KL596636">
    <property type="protein sequence ID" value="KER32226.1"/>
    <property type="molecule type" value="Genomic_DNA"/>
</dbReference>
<name>A0A074ZYU2_OPIVI</name>
<gene>
    <name evidence="1" type="ORF">T265_01659</name>
</gene>
<sequence>MNKLVKRGTLIIKLLEAPRQTSIKELLCGSGSEGIIITSYEKRRVFCGSEHPVKEVHRNVLNTAIPETWGDLVQRTLRLSNIINERFSQVPEVWFCGSLTWNPFGSLVCDVSWQLNVLYHATSCFGHCNIWNTATHSLTECAAQRQPRVSVGTIFDISQYICLKQSTPKFAEKCSTAHDRFRHSWASSPPSFRQTYVLIDLQMGVFFEIGPIWVQVEHKVDGNSGTAPT</sequence>
<dbReference type="KEGG" id="ovi:T265_01659"/>
<dbReference type="RefSeq" id="XP_009163989.1">
    <property type="nucleotide sequence ID" value="XM_009165725.1"/>
</dbReference>
<reference evidence="1 2" key="1">
    <citation type="submission" date="2013-11" db="EMBL/GenBank/DDBJ databases">
        <title>Opisthorchis viverrini - life in the bile duct.</title>
        <authorList>
            <person name="Young N.D."/>
            <person name="Nagarajan N."/>
            <person name="Lin S.J."/>
            <person name="Korhonen P.K."/>
            <person name="Jex A.R."/>
            <person name="Hall R.S."/>
            <person name="Safavi-Hemami H."/>
            <person name="Kaewkong W."/>
            <person name="Bertrand D."/>
            <person name="Gao S."/>
            <person name="Seet Q."/>
            <person name="Wongkham S."/>
            <person name="Teh B.T."/>
            <person name="Wongkham C."/>
            <person name="Intapan P.M."/>
            <person name="Maleewong W."/>
            <person name="Yang X."/>
            <person name="Hu M."/>
            <person name="Wang Z."/>
            <person name="Hofmann A."/>
            <person name="Sternberg P.W."/>
            <person name="Tan P."/>
            <person name="Wang J."/>
            <person name="Gasser R.B."/>
        </authorList>
    </citation>
    <scope>NUCLEOTIDE SEQUENCE [LARGE SCALE GENOMIC DNA]</scope>
</reference>
<accession>A0A074ZYU2</accession>
<dbReference type="Proteomes" id="UP000054324">
    <property type="component" value="Unassembled WGS sequence"/>
</dbReference>
<proteinExistence type="predicted"/>
<protein>
    <submittedName>
        <fullName evidence="1">Uncharacterized protein</fullName>
    </submittedName>
</protein>
<organism evidence="1 2">
    <name type="scientific">Opisthorchis viverrini</name>
    <name type="common">Southeast Asian liver fluke</name>
    <dbReference type="NCBI Taxonomy" id="6198"/>
    <lineage>
        <taxon>Eukaryota</taxon>
        <taxon>Metazoa</taxon>
        <taxon>Spiralia</taxon>
        <taxon>Lophotrochozoa</taxon>
        <taxon>Platyhelminthes</taxon>
        <taxon>Trematoda</taxon>
        <taxon>Digenea</taxon>
        <taxon>Opisthorchiida</taxon>
        <taxon>Opisthorchiata</taxon>
        <taxon>Opisthorchiidae</taxon>
        <taxon>Opisthorchis</taxon>
    </lineage>
</organism>
<dbReference type="CTD" id="20315847"/>
<evidence type="ECO:0000313" key="2">
    <source>
        <dbReference type="Proteomes" id="UP000054324"/>
    </source>
</evidence>
<dbReference type="OrthoDB" id="6282232at2759"/>
<dbReference type="GeneID" id="20315847"/>
<dbReference type="AlphaFoldDB" id="A0A074ZYU2"/>
<keyword evidence="2" id="KW-1185">Reference proteome</keyword>
<evidence type="ECO:0000313" key="1">
    <source>
        <dbReference type="EMBL" id="KER32226.1"/>
    </source>
</evidence>